<dbReference type="InterPro" id="IPR003591">
    <property type="entry name" value="Leu-rich_rpt_typical-subtyp"/>
</dbReference>
<organism evidence="6 7">
    <name type="scientific">Umbra pygmaea</name>
    <name type="common">Eastern mudminnow</name>
    <dbReference type="NCBI Taxonomy" id="75934"/>
    <lineage>
        <taxon>Eukaryota</taxon>
        <taxon>Metazoa</taxon>
        <taxon>Chordata</taxon>
        <taxon>Craniata</taxon>
        <taxon>Vertebrata</taxon>
        <taxon>Euteleostomi</taxon>
        <taxon>Actinopterygii</taxon>
        <taxon>Neopterygii</taxon>
        <taxon>Teleostei</taxon>
        <taxon>Protacanthopterygii</taxon>
        <taxon>Esociformes</taxon>
        <taxon>Umbridae</taxon>
        <taxon>Umbra</taxon>
    </lineage>
</organism>
<dbReference type="PROSITE" id="PS51450">
    <property type="entry name" value="LRR"/>
    <property type="match status" value="1"/>
</dbReference>
<evidence type="ECO:0000256" key="3">
    <source>
        <dbReference type="ARBA" id="ARBA00022737"/>
    </source>
</evidence>
<keyword evidence="7" id="KW-1185">Reference proteome</keyword>
<evidence type="ECO:0000256" key="2">
    <source>
        <dbReference type="ARBA" id="ARBA00022729"/>
    </source>
</evidence>
<evidence type="ECO:0000256" key="4">
    <source>
        <dbReference type="ARBA" id="ARBA00023180"/>
    </source>
</evidence>
<dbReference type="InterPro" id="IPR000372">
    <property type="entry name" value="LRRNT"/>
</dbReference>
<gene>
    <name evidence="6" type="ORF">UPYG_G00166160</name>
</gene>
<dbReference type="Proteomes" id="UP001557470">
    <property type="component" value="Unassembled WGS sequence"/>
</dbReference>
<dbReference type="PANTHER" id="PTHR45712:SF17">
    <property type="entry name" value="LUMICAN-LIKE"/>
    <property type="match status" value="1"/>
</dbReference>
<evidence type="ECO:0000313" key="6">
    <source>
        <dbReference type="EMBL" id="KAL0978121.1"/>
    </source>
</evidence>
<evidence type="ECO:0000259" key="5">
    <source>
        <dbReference type="SMART" id="SM00013"/>
    </source>
</evidence>
<dbReference type="SUPFAM" id="SSF52058">
    <property type="entry name" value="L domain-like"/>
    <property type="match status" value="1"/>
</dbReference>
<keyword evidence="1" id="KW-0433">Leucine-rich repeat</keyword>
<comment type="caution">
    <text evidence="6">The sequence shown here is derived from an EMBL/GenBank/DDBJ whole genome shotgun (WGS) entry which is preliminary data.</text>
</comment>
<keyword evidence="4" id="KW-0325">Glycoprotein</keyword>
<dbReference type="SMART" id="SM00013">
    <property type="entry name" value="LRRNT"/>
    <property type="match status" value="1"/>
</dbReference>
<dbReference type="PANTHER" id="PTHR45712">
    <property type="entry name" value="AGAP008170-PA"/>
    <property type="match status" value="1"/>
</dbReference>
<reference evidence="6 7" key="1">
    <citation type="submission" date="2024-06" db="EMBL/GenBank/DDBJ databases">
        <authorList>
            <person name="Pan Q."/>
            <person name="Wen M."/>
            <person name="Jouanno E."/>
            <person name="Zahm M."/>
            <person name="Klopp C."/>
            <person name="Cabau C."/>
            <person name="Louis A."/>
            <person name="Berthelot C."/>
            <person name="Parey E."/>
            <person name="Roest Crollius H."/>
            <person name="Montfort J."/>
            <person name="Robinson-Rechavi M."/>
            <person name="Bouchez O."/>
            <person name="Lampietro C."/>
            <person name="Lopez Roques C."/>
            <person name="Donnadieu C."/>
            <person name="Postlethwait J."/>
            <person name="Bobe J."/>
            <person name="Verreycken H."/>
            <person name="Guiguen Y."/>
        </authorList>
    </citation>
    <scope>NUCLEOTIDE SEQUENCE [LARGE SCALE GENOMIC DNA]</scope>
    <source>
        <strain evidence="6">Up_M1</strain>
        <tissue evidence="6">Testis</tissue>
    </source>
</reference>
<dbReference type="AlphaFoldDB" id="A0ABD0X4M3"/>
<proteinExistence type="predicted"/>
<sequence>MLLNREQLKKTTHTRSFYRLSMAVMRLVQALSFALVLALELSFCSPACGSTGVSQDLDYGGVPLWVNRLLGEPSVLSLRGRINRAWFRANNLNSCPDQCDCPIQWPSALYCDHRELDQVPDSLPDHTQYLFLQGNNILYVPSSVFINSTRLLWLILDHNRLQRDGLDASTLQNLTRLQHLFINHNQLAAVPSGLPSSLQQLRLAHNLITSISPGTFGNLHNLTLLLLQGNRLSVIKETDFTGLLSVNLLDLSGNNFSSFPSHLPPSTQQLYLSNNSLSGLDKNSLSGFANLR</sequence>
<dbReference type="InterPro" id="IPR032675">
    <property type="entry name" value="LRR_dom_sf"/>
</dbReference>
<evidence type="ECO:0000313" key="7">
    <source>
        <dbReference type="Proteomes" id="UP001557470"/>
    </source>
</evidence>
<dbReference type="InterPro" id="IPR050333">
    <property type="entry name" value="SLRP"/>
</dbReference>
<evidence type="ECO:0000256" key="1">
    <source>
        <dbReference type="ARBA" id="ARBA00022614"/>
    </source>
</evidence>
<name>A0ABD0X4M3_UMBPY</name>
<dbReference type="Pfam" id="PF13855">
    <property type="entry name" value="LRR_8"/>
    <property type="match status" value="2"/>
</dbReference>
<dbReference type="Pfam" id="PF00560">
    <property type="entry name" value="LRR_1"/>
    <property type="match status" value="1"/>
</dbReference>
<accession>A0ABD0X4M3</accession>
<protein>
    <recommendedName>
        <fullName evidence="5">LRRNT domain-containing protein</fullName>
    </recommendedName>
</protein>
<dbReference type="Gene3D" id="3.80.10.10">
    <property type="entry name" value="Ribonuclease Inhibitor"/>
    <property type="match status" value="3"/>
</dbReference>
<keyword evidence="2" id="KW-0732">Signal</keyword>
<feature type="domain" description="LRRNT" evidence="5">
    <location>
        <begin position="94"/>
        <end position="129"/>
    </location>
</feature>
<keyword evidence="3" id="KW-0677">Repeat</keyword>
<dbReference type="InterPro" id="IPR001611">
    <property type="entry name" value="Leu-rich_rpt"/>
</dbReference>
<dbReference type="EMBL" id="JAGEUA010000005">
    <property type="protein sequence ID" value="KAL0978121.1"/>
    <property type="molecule type" value="Genomic_DNA"/>
</dbReference>
<dbReference type="SMART" id="SM00369">
    <property type="entry name" value="LRR_TYP"/>
    <property type="match status" value="5"/>
</dbReference>